<sequence>MPQFALRQSRARPPLLRLPDEILDEIASELDLHEDLINFALASHACANIVIPRHTQYRIIRVRNVGFQLWAHLARRADISRNIREVHMCERHNYTAPDRLPTTLVDPQLDLSQYPEADRVRNICEALSHMTDLRVFSWCWNTTGPQQRSKPTVDSAHEDAILDIVRHKPTLKHLGLSGRFANHVKSSNIDPNSMSYPLWDISNLTALCLLGDAWVKPGNAAHVSHMFELSPGLEYLEIPLEFHNLAKCKFPCLKKLKLSLQSGATSSIDESRARFLENHPTIEELTWFPIGIPNLAPGSLPILKRLRTSLQVVIALDQLSQDHVIQVDKLDDQVSPQQLTLSTPTPGPPVLRPLECLDVRSVDAQTLASFKTFDRMSLRRLRLHMLGDLHSIHQLAEFFPNITWLSLPAVHLPKDAIHPANVKLEEWFAILSLFPNLEVFRGRGLWTAVDSKKEKMHTAIMQLVQLCPKLRELDHCDFYEKRFAWRRIAIIREGEFGASLMLLMGHLINFRVTFGFSQHPISTTMVELALIVVFCITVAVLGAVVMLLCLLSYHEVLRGFQVWVL</sequence>
<dbReference type="EMBL" id="DS547114">
    <property type="protein sequence ID" value="EDR05238.1"/>
    <property type="molecule type" value="Genomic_DNA"/>
</dbReference>
<dbReference type="SUPFAM" id="SSF52047">
    <property type="entry name" value="RNI-like"/>
    <property type="match status" value="1"/>
</dbReference>
<evidence type="ECO:0000256" key="1">
    <source>
        <dbReference type="SAM" id="Phobius"/>
    </source>
</evidence>
<dbReference type="InterPro" id="IPR032675">
    <property type="entry name" value="LRR_dom_sf"/>
</dbReference>
<protein>
    <submittedName>
        <fullName evidence="2">Predicted protein</fullName>
    </submittedName>
</protein>
<keyword evidence="1" id="KW-0472">Membrane</keyword>
<organism evidence="3">
    <name type="scientific">Laccaria bicolor (strain S238N-H82 / ATCC MYA-4686)</name>
    <name type="common">Bicoloured deceiver</name>
    <name type="synonym">Laccaria laccata var. bicolor</name>
    <dbReference type="NCBI Taxonomy" id="486041"/>
    <lineage>
        <taxon>Eukaryota</taxon>
        <taxon>Fungi</taxon>
        <taxon>Dikarya</taxon>
        <taxon>Basidiomycota</taxon>
        <taxon>Agaricomycotina</taxon>
        <taxon>Agaricomycetes</taxon>
        <taxon>Agaricomycetidae</taxon>
        <taxon>Agaricales</taxon>
        <taxon>Agaricineae</taxon>
        <taxon>Hydnangiaceae</taxon>
        <taxon>Laccaria</taxon>
    </lineage>
</organism>
<dbReference type="GeneID" id="6079806"/>
<reference evidence="2 3" key="1">
    <citation type="journal article" date="2008" name="Nature">
        <title>The genome of Laccaria bicolor provides insights into mycorrhizal symbiosis.</title>
        <authorList>
            <person name="Martin F."/>
            <person name="Aerts A."/>
            <person name="Ahren D."/>
            <person name="Brun A."/>
            <person name="Danchin E.G.J."/>
            <person name="Duchaussoy F."/>
            <person name="Gibon J."/>
            <person name="Kohler A."/>
            <person name="Lindquist E."/>
            <person name="Pereda V."/>
            <person name="Salamov A."/>
            <person name="Shapiro H.J."/>
            <person name="Wuyts J."/>
            <person name="Blaudez D."/>
            <person name="Buee M."/>
            <person name="Brokstein P."/>
            <person name="Canbaeck B."/>
            <person name="Cohen D."/>
            <person name="Courty P.E."/>
            <person name="Coutinho P.M."/>
            <person name="Delaruelle C."/>
            <person name="Detter J.C."/>
            <person name="Deveau A."/>
            <person name="DiFazio S."/>
            <person name="Duplessis S."/>
            <person name="Fraissinet-Tachet L."/>
            <person name="Lucic E."/>
            <person name="Frey-Klett P."/>
            <person name="Fourrey C."/>
            <person name="Feussner I."/>
            <person name="Gay G."/>
            <person name="Grimwood J."/>
            <person name="Hoegger P.J."/>
            <person name="Jain P."/>
            <person name="Kilaru S."/>
            <person name="Labbe J."/>
            <person name="Lin Y.C."/>
            <person name="Legue V."/>
            <person name="Le Tacon F."/>
            <person name="Marmeisse R."/>
            <person name="Melayah D."/>
            <person name="Montanini B."/>
            <person name="Muratet M."/>
            <person name="Nehls U."/>
            <person name="Niculita-Hirzel H."/>
            <person name="Oudot-Le Secq M.P."/>
            <person name="Peter M."/>
            <person name="Quesneville H."/>
            <person name="Rajashekar B."/>
            <person name="Reich M."/>
            <person name="Rouhier N."/>
            <person name="Schmutz J."/>
            <person name="Yin T."/>
            <person name="Chalot M."/>
            <person name="Henrissat B."/>
            <person name="Kuees U."/>
            <person name="Lucas S."/>
            <person name="Van de Peer Y."/>
            <person name="Podila G.K."/>
            <person name="Polle A."/>
            <person name="Pukkila P.J."/>
            <person name="Richardson P.M."/>
            <person name="Rouze P."/>
            <person name="Sanders I.R."/>
            <person name="Stajich J.E."/>
            <person name="Tunlid A."/>
            <person name="Tuskan G."/>
            <person name="Grigoriev I.V."/>
        </authorList>
    </citation>
    <scope>NUCLEOTIDE SEQUENCE [LARGE SCALE GENOMIC DNA]</scope>
    <source>
        <strain evidence="3">S238N-H82 / ATCC MYA-4686</strain>
    </source>
</reference>
<dbReference type="KEGG" id="lbc:LACBIDRAFT_329936"/>
<name>B0DJN1_LACBS</name>
<evidence type="ECO:0000313" key="3">
    <source>
        <dbReference type="Proteomes" id="UP000001194"/>
    </source>
</evidence>
<dbReference type="AlphaFoldDB" id="B0DJN1"/>
<keyword evidence="1" id="KW-1133">Transmembrane helix</keyword>
<dbReference type="OrthoDB" id="3249214at2759"/>
<dbReference type="HOGENOM" id="CLU_035153_0_0_1"/>
<feature type="transmembrane region" description="Helical" evidence="1">
    <location>
        <begin position="528"/>
        <end position="551"/>
    </location>
</feature>
<keyword evidence="1" id="KW-0812">Transmembrane</keyword>
<dbReference type="InParanoid" id="B0DJN1"/>
<dbReference type="Proteomes" id="UP000001194">
    <property type="component" value="Unassembled WGS sequence"/>
</dbReference>
<accession>B0DJN1</accession>
<proteinExistence type="predicted"/>
<gene>
    <name evidence="2" type="ORF">LACBIDRAFT_329936</name>
</gene>
<evidence type="ECO:0000313" key="2">
    <source>
        <dbReference type="EMBL" id="EDR05238.1"/>
    </source>
</evidence>
<dbReference type="RefSeq" id="XP_001884203.1">
    <property type="nucleotide sequence ID" value="XM_001884168.1"/>
</dbReference>
<keyword evidence="3" id="KW-1185">Reference proteome</keyword>
<dbReference type="Gene3D" id="3.80.10.10">
    <property type="entry name" value="Ribonuclease Inhibitor"/>
    <property type="match status" value="1"/>
</dbReference>